<accession>A0A8T6QHJ1</accession>
<protein>
    <submittedName>
        <fullName evidence="2">DUF3596 domain-containing protein</fullName>
    </submittedName>
</protein>
<feature type="domain" description="Min27-like integrase DNA-binding" evidence="1">
    <location>
        <begin position="5"/>
        <end position="30"/>
    </location>
</feature>
<gene>
    <name evidence="2" type="ORF">G3W53_27935</name>
</gene>
<dbReference type="AlphaFoldDB" id="A0A8T6QHJ1"/>
<evidence type="ECO:0000313" key="2">
    <source>
        <dbReference type="EMBL" id="NEN73782.1"/>
    </source>
</evidence>
<dbReference type="Proteomes" id="UP000471360">
    <property type="component" value="Unassembled WGS sequence"/>
</dbReference>
<feature type="non-terminal residue" evidence="2">
    <location>
        <position position="30"/>
    </location>
</feature>
<evidence type="ECO:0000313" key="3">
    <source>
        <dbReference type="Proteomes" id="UP000471360"/>
    </source>
</evidence>
<dbReference type="InterPro" id="IPR022000">
    <property type="entry name" value="Min27-like_integrase_DNA_bind"/>
</dbReference>
<sequence>MAALPTGVEIRGSSICIWFMYRGKRCRETL</sequence>
<evidence type="ECO:0000259" key="1">
    <source>
        <dbReference type="Pfam" id="PF12167"/>
    </source>
</evidence>
<comment type="caution">
    <text evidence="2">The sequence shown here is derived from an EMBL/GenBank/DDBJ whole genome shotgun (WGS) entry which is preliminary data.</text>
</comment>
<organism evidence="2 3">
    <name type="scientific">Escherichia coli</name>
    <dbReference type="NCBI Taxonomy" id="562"/>
    <lineage>
        <taxon>Bacteria</taxon>
        <taxon>Pseudomonadati</taxon>
        <taxon>Pseudomonadota</taxon>
        <taxon>Gammaproteobacteria</taxon>
        <taxon>Enterobacterales</taxon>
        <taxon>Enterobacteriaceae</taxon>
        <taxon>Escherichia</taxon>
    </lineage>
</organism>
<dbReference type="Pfam" id="PF12167">
    <property type="entry name" value="Arm-DNA-bind_2"/>
    <property type="match status" value="1"/>
</dbReference>
<dbReference type="EMBL" id="JAAGYP010000280">
    <property type="protein sequence ID" value="NEN73782.1"/>
    <property type="molecule type" value="Genomic_DNA"/>
</dbReference>
<reference evidence="2 3" key="1">
    <citation type="submission" date="2020-02" db="EMBL/GenBank/DDBJ databases">
        <authorList>
            <person name="Subbiah M."/>
            <person name="Call D."/>
        </authorList>
    </citation>
    <scope>NUCLEOTIDE SEQUENCE [LARGE SCALE GENOMIC DNA]</scope>
    <source>
        <strain evidence="2 3">8375wB1</strain>
    </source>
</reference>
<name>A0A8T6QHJ1_ECOLX</name>
<proteinExistence type="predicted"/>